<feature type="transmembrane region" description="Helical" evidence="6">
    <location>
        <begin position="167"/>
        <end position="185"/>
    </location>
</feature>
<dbReference type="InterPro" id="IPR051258">
    <property type="entry name" value="Diverse_Substrate_Transporter"/>
</dbReference>
<sequence length="286" mass="29789">MNVNVLILLLVTLVWGTTFPLLKSAAADLGGVEISTFRFLVAAACMSPFLLKATRAAWRDGMLLGALGLASYVTQAYGLQHISSNRSAFLTSLNVLMVPFLGMLFGGAPDRHVLSAGAIACIGIGLLSWEGGGNLAGDGATLLCALAYALYVIVLSQRSARHDSRQLAATQIAVMAVLATIWLLAREAGSPELATLPSRVARHGWTLAYLGAVATAGMLFLQALAQRHVAAGKAAIIYAMEPVFAAGFGWLWLGEMLGMRGAFGGALVIGAIVFSERAGASRAKAA</sequence>
<feature type="transmembrane region" description="Helical" evidence="6">
    <location>
        <begin position="205"/>
        <end position="224"/>
    </location>
</feature>
<comment type="caution">
    <text evidence="8">The sequence shown here is derived from an EMBL/GenBank/DDBJ whole genome shotgun (WGS) entry which is preliminary data.</text>
</comment>
<keyword evidence="9" id="KW-1185">Reference proteome</keyword>
<feature type="transmembrane region" description="Helical" evidence="6">
    <location>
        <begin position="259"/>
        <end position="275"/>
    </location>
</feature>
<reference evidence="8 9" key="1">
    <citation type="submission" date="2020-02" db="EMBL/GenBank/DDBJ databases">
        <authorList>
            <person name="Kim M.K."/>
        </authorList>
    </citation>
    <scope>NUCLEOTIDE SEQUENCE [LARGE SCALE GENOMIC DNA]</scope>
    <source>
        <strain evidence="8 9">17J57-3</strain>
    </source>
</reference>
<feature type="transmembrane region" description="Helical" evidence="6">
    <location>
        <begin position="236"/>
        <end position="253"/>
    </location>
</feature>
<dbReference type="SUPFAM" id="SSF103481">
    <property type="entry name" value="Multidrug resistance efflux transporter EmrE"/>
    <property type="match status" value="2"/>
</dbReference>
<evidence type="ECO:0000256" key="4">
    <source>
        <dbReference type="ARBA" id="ARBA00022989"/>
    </source>
</evidence>
<gene>
    <name evidence="8" type="ORF">G3574_09930</name>
</gene>
<dbReference type="EMBL" id="JAAIVB010000035">
    <property type="protein sequence ID" value="NEX61398.1"/>
    <property type="molecule type" value="Genomic_DNA"/>
</dbReference>
<dbReference type="AlphaFoldDB" id="A0A6B3SLN9"/>
<evidence type="ECO:0000256" key="6">
    <source>
        <dbReference type="SAM" id="Phobius"/>
    </source>
</evidence>
<feature type="transmembrane region" description="Helical" evidence="6">
    <location>
        <begin position="113"/>
        <end position="129"/>
    </location>
</feature>
<dbReference type="RefSeq" id="WP_163962536.1">
    <property type="nucleotide sequence ID" value="NZ_JAAIVB010000035.1"/>
</dbReference>
<dbReference type="Proteomes" id="UP000482155">
    <property type="component" value="Unassembled WGS sequence"/>
</dbReference>
<evidence type="ECO:0000259" key="7">
    <source>
        <dbReference type="Pfam" id="PF00892"/>
    </source>
</evidence>
<feature type="transmembrane region" description="Helical" evidence="6">
    <location>
        <begin position="88"/>
        <end position="106"/>
    </location>
</feature>
<feature type="domain" description="EamA" evidence="7">
    <location>
        <begin position="5"/>
        <end position="128"/>
    </location>
</feature>
<proteinExistence type="predicted"/>
<organism evidence="8 9">
    <name type="scientific">Noviherbaspirillum galbum</name>
    <dbReference type="NCBI Taxonomy" id="2709383"/>
    <lineage>
        <taxon>Bacteria</taxon>
        <taxon>Pseudomonadati</taxon>
        <taxon>Pseudomonadota</taxon>
        <taxon>Betaproteobacteria</taxon>
        <taxon>Burkholderiales</taxon>
        <taxon>Oxalobacteraceae</taxon>
        <taxon>Noviherbaspirillum</taxon>
    </lineage>
</organism>
<feature type="domain" description="EamA" evidence="7">
    <location>
        <begin position="137"/>
        <end position="274"/>
    </location>
</feature>
<dbReference type="PANTHER" id="PTHR42920:SF5">
    <property type="entry name" value="EAMA DOMAIN-CONTAINING PROTEIN"/>
    <property type="match status" value="1"/>
</dbReference>
<evidence type="ECO:0000256" key="3">
    <source>
        <dbReference type="ARBA" id="ARBA00022692"/>
    </source>
</evidence>
<keyword evidence="3 6" id="KW-0812">Transmembrane</keyword>
<feature type="transmembrane region" description="Helical" evidence="6">
    <location>
        <begin position="63"/>
        <end position="82"/>
    </location>
</feature>
<dbReference type="Pfam" id="PF00892">
    <property type="entry name" value="EamA"/>
    <property type="match status" value="2"/>
</dbReference>
<evidence type="ECO:0000256" key="5">
    <source>
        <dbReference type="ARBA" id="ARBA00023136"/>
    </source>
</evidence>
<dbReference type="InterPro" id="IPR037185">
    <property type="entry name" value="EmrE-like"/>
</dbReference>
<dbReference type="GO" id="GO:0005886">
    <property type="term" value="C:plasma membrane"/>
    <property type="evidence" value="ECO:0007669"/>
    <property type="project" value="UniProtKB-SubCell"/>
</dbReference>
<comment type="subcellular location">
    <subcellularLocation>
        <location evidence="1">Cell membrane</location>
        <topology evidence="1">Multi-pass membrane protein</topology>
    </subcellularLocation>
</comment>
<evidence type="ECO:0000313" key="9">
    <source>
        <dbReference type="Proteomes" id="UP000482155"/>
    </source>
</evidence>
<name>A0A6B3SLN9_9BURK</name>
<protein>
    <submittedName>
        <fullName evidence="8">DMT family transporter</fullName>
    </submittedName>
</protein>
<accession>A0A6B3SLN9</accession>
<evidence type="ECO:0000256" key="2">
    <source>
        <dbReference type="ARBA" id="ARBA00022475"/>
    </source>
</evidence>
<keyword evidence="2" id="KW-1003">Cell membrane</keyword>
<dbReference type="InterPro" id="IPR000620">
    <property type="entry name" value="EamA_dom"/>
</dbReference>
<keyword evidence="4 6" id="KW-1133">Transmembrane helix</keyword>
<feature type="transmembrane region" description="Helical" evidence="6">
    <location>
        <begin position="34"/>
        <end position="51"/>
    </location>
</feature>
<evidence type="ECO:0000256" key="1">
    <source>
        <dbReference type="ARBA" id="ARBA00004651"/>
    </source>
</evidence>
<feature type="transmembrane region" description="Helical" evidence="6">
    <location>
        <begin position="135"/>
        <end position="155"/>
    </location>
</feature>
<evidence type="ECO:0000313" key="8">
    <source>
        <dbReference type="EMBL" id="NEX61398.1"/>
    </source>
</evidence>
<keyword evidence="5 6" id="KW-0472">Membrane</keyword>
<dbReference type="PANTHER" id="PTHR42920">
    <property type="entry name" value="OS03G0707200 PROTEIN-RELATED"/>
    <property type="match status" value="1"/>
</dbReference>